<reference evidence="6 7" key="1">
    <citation type="submission" date="2022-08" db="EMBL/GenBank/DDBJ databases">
        <title>YIM 101645 draft genome.</title>
        <authorList>
            <person name="Chen X."/>
        </authorList>
    </citation>
    <scope>NUCLEOTIDE SEQUENCE [LARGE SCALE GENOMIC DNA]</scope>
    <source>
        <strain evidence="6 7">YIM 101645</strain>
    </source>
</reference>
<dbReference type="CDD" id="cd16917">
    <property type="entry name" value="HATPase_UhpB-NarQ-NarX-like"/>
    <property type="match status" value="1"/>
</dbReference>
<proteinExistence type="predicted"/>
<evidence type="ECO:0000256" key="3">
    <source>
        <dbReference type="ARBA" id="ARBA00023012"/>
    </source>
</evidence>
<keyword evidence="4" id="KW-1133">Transmembrane helix</keyword>
<protein>
    <submittedName>
        <fullName evidence="6">Sensor histidine kinase</fullName>
    </submittedName>
</protein>
<dbReference type="Pfam" id="PF07730">
    <property type="entry name" value="HisKA_3"/>
    <property type="match status" value="1"/>
</dbReference>
<dbReference type="PIRSF" id="PIRSF037434">
    <property type="entry name" value="STHK_ChrS"/>
    <property type="match status" value="1"/>
</dbReference>
<dbReference type="Pfam" id="PF02518">
    <property type="entry name" value="HATPase_c"/>
    <property type="match status" value="1"/>
</dbReference>
<keyword evidence="4" id="KW-0472">Membrane</keyword>
<evidence type="ECO:0000313" key="7">
    <source>
        <dbReference type="Proteomes" id="UP001205965"/>
    </source>
</evidence>
<dbReference type="InterPro" id="IPR036890">
    <property type="entry name" value="HATPase_C_sf"/>
</dbReference>
<keyword evidence="3" id="KW-0902">Two-component regulatory system</keyword>
<dbReference type="InterPro" id="IPR050482">
    <property type="entry name" value="Sensor_HK_TwoCompSys"/>
</dbReference>
<keyword evidence="4" id="KW-0812">Transmembrane</keyword>
<evidence type="ECO:0000256" key="1">
    <source>
        <dbReference type="ARBA" id="ARBA00022679"/>
    </source>
</evidence>
<dbReference type="Proteomes" id="UP001205965">
    <property type="component" value="Unassembled WGS sequence"/>
</dbReference>
<evidence type="ECO:0000256" key="2">
    <source>
        <dbReference type="ARBA" id="ARBA00022777"/>
    </source>
</evidence>
<dbReference type="InterPro" id="IPR005467">
    <property type="entry name" value="His_kinase_dom"/>
</dbReference>
<dbReference type="InterPro" id="IPR000645">
    <property type="entry name" value="T2SS_GspN_CS"/>
</dbReference>
<feature type="transmembrane region" description="Helical" evidence="4">
    <location>
        <begin position="102"/>
        <end position="119"/>
    </location>
</feature>
<evidence type="ECO:0000256" key="4">
    <source>
        <dbReference type="SAM" id="Phobius"/>
    </source>
</evidence>
<organism evidence="6 7">
    <name type="scientific">Corynebacterium lemuris</name>
    <dbReference type="NCBI Taxonomy" id="1859292"/>
    <lineage>
        <taxon>Bacteria</taxon>
        <taxon>Bacillati</taxon>
        <taxon>Actinomycetota</taxon>
        <taxon>Actinomycetes</taxon>
        <taxon>Mycobacteriales</taxon>
        <taxon>Corynebacteriaceae</taxon>
        <taxon>Corynebacterium</taxon>
    </lineage>
</organism>
<dbReference type="PANTHER" id="PTHR24421:SF62">
    <property type="entry name" value="SENSORY TRANSDUCTION HISTIDINE KINASE"/>
    <property type="match status" value="1"/>
</dbReference>
<keyword evidence="2 6" id="KW-0418">Kinase</keyword>
<feature type="domain" description="Histidine kinase" evidence="5">
    <location>
        <begin position="193"/>
        <end position="386"/>
    </location>
</feature>
<keyword evidence="1" id="KW-0808">Transferase</keyword>
<dbReference type="PANTHER" id="PTHR24421">
    <property type="entry name" value="NITRATE/NITRITE SENSOR PROTEIN NARX-RELATED"/>
    <property type="match status" value="1"/>
</dbReference>
<sequence>MFAFLLAFGLLRYLADDWVRVNTTPVLPLACTLAVVYLLGTLWEGRFARGHTPLNPLSSAPWWLVAVTVLWIGLVFYSPDFVWLLFPLVFLFLHLLSRGMGLMAVVVLWAVAAFGPALLHPEGWGISAVIGPLIGAVFAVAAYYTYRALHSEARHHQQVAEQLRTTREELALSEHQAGRLEERERLSREIHDTVAQGLSSILLVSRAAANSLRQGDAAVTFQQLETIEGAAGDNLAEARRFVRDLAAPSLAADLPTALREVIRRVEDRQQALGKAPLISLQLAGDVHRELPETVATAVVRACQEALTNVVKHAAADTVVVTLAVWDLELTLDVFDDGAGFDPATVGTNSYGLQGLSRRLAALSGHLTIESEPGEGTVLAIQIPLTSARSSQKEI</sequence>
<evidence type="ECO:0000313" key="6">
    <source>
        <dbReference type="EMBL" id="MCS5478709.1"/>
    </source>
</evidence>
<dbReference type="InterPro" id="IPR017205">
    <property type="entry name" value="Sig_transdc_His_kinase_ChrS"/>
</dbReference>
<keyword evidence="7" id="KW-1185">Reference proteome</keyword>
<gene>
    <name evidence="6" type="ORF">NYP18_03470</name>
</gene>
<evidence type="ECO:0000259" key="5">
    <source>
        <dbReference type="PROSITE" id="PS50109"/>
    </source>
</evidence>
<dbReference type="SMART" id="SM00387">
    <property type="entry name" value="HATPase_c"/>
    <property type="match status" value="1"/>
</dbReference>
<dbReference type="EMBL" id="JANWTC010000002">
    <property type="protein sequence ID" value="MCS5478709.1"/>
    <property type="molecule type" value="Genomic_DNA"/>
</dbReference>
<dbReference type="Gene3D" id="1.20.5.1930">
    <property type="match status" value="1"/>
</dbReference>
<accession>A0ABT2FU12</accession>
<feature type="transmembrane region" description="Helical" evidence="4">
    <location>
        <begin position="26"/>
        <end position="45"/>
    </location>
</feature>
<name>A0ABT2FU12_9CORY</name>
<dbReference type="InterPro" id="IPR011712">
    <property type="entry name" value="Sig_transdc_His_kin_sub3_dim/P"/>
</dbReference>
<dbReference type="PROSITE" id="PS50109">
    <property type="entry name" value="HIS_KIN"/>
    <property type="match status" value="1"/>
</dbReference>
<dbReference type="InterPro" id="IPR003594">
    <property type="entry name" value="HATPase_dom"/>
</dbReference>
<comment type="caution">
    <text evidence="6">The sequence shown here is derived from an EMBL/GenBank/DDBJ whole genome shotgun (WGS) entry which is preliminary data.</text>
</comment>
<dbReference type="SUPFAM" id="SSF55874">
    <property type="entry name" value="ATPase domain of HSP90 chaperone/DNA topoisomerase II/histidine kinase"/>
    <property type="match status" value="1"/>
</dbReference>
<feature type="transmembrane region" description="Helical" evidence="4">
    <location>
        <begin position="125"/>
        <end position="146"/>
    </location>
</feature>
<dbReference type="PROSITE" id="PS01142">
    <property type="entry name" value="T2SP_N"/>
    <property type="match status" value="1"/>
</dbReference>
<feature type="transmembrane region" description="Helical" evidence="4">
    <location>
        <begin position="57"/>
        <end position="75"/>
    </location>
</feature>
<dbReference type="Gene3D" id="3.30.565.10">
    <property type="entry name" value="Histidine kinase-like ATPase, C-terminal domain"/>
    <property type="match status" value="1"/>
</dbReference>
<dbReference type="GO" id="GO:0016301">
    <property type="term" value="F:kinase activity"/>
    <property type="evidence" value="ECO:0007669"/>
    <property type="project" value="UniProtKB-KW"/>
</dbReference>